<dbReference type="OrthoDB" id="2394524at2759"/>
<dbReference type="AlphaFoldDB" id="A0A9P6U0V0"/>
<sequence>MTLKGLGTSTFKFESQDAFTRNAESGIYTPAATIIFENLSQLALTTDKLSHKLIDRAGVEIGITTKETLKLVLGNNSLATVITLPNESAYWKLITTGDTYTISGYDGMNTNAILNMGMTAYRTQIYILKE</sequence>
<proteinExistence type="predicted"/>
<protein>
    <submittedName>
        <fullName evidence="1">Uncharacterized protein</fullName>
    </submittedName>
</protein>
<comment type="caution">
    <text evidence="1">The sequence shown here is derived from an EMBL/GenBank/DDBJ whole genome shotgun (WGS) entry which is preliminary data.</text>
</comment>
<name>A0A9P6U0V0_9FUNG</name>
<evidence type="ECO:0000313" key="2">
    <source>
        <dbReference type="Proteomes" id="UP000726737"/>
    </source>
</evidence>
<organism evidence="1 2">
    <name type="scientific">Mortierella polycephala</name>
    <dbReference type="NCBI Taxonomy" id="41804"/>
    <lineage>
        <taxon>Eukaryota</taxon>
        <taxon>Fungi</taxon>
        <taxon>Fungi incertae sedis</taxon>
        <taxon>Mucoromycota</taxon>
        <taxon>Mortierellomycotina</taxon>
        <taxon>Mortierellomycetes</taxon>
        <taxon>Mortierellales</taxon>
        <taxon>Mortierellaceae</taxon>
        <taxon>Mortierella</taxon>
    </lineage>
</organism>
<gene>
    <name evidence="1" type="ORF">BG011_005782</name>
</gene>
<reference evidence="1" key="1">
    <citation type="journal article" date="2020" name="Fungal Divers.">
        <title>Resolving the Mortierellaceae phylogeny through synthesis of multi-gene phylogenetics and phylogenomics.</title>
        <authorList>
            <person name="Vandepol N."/>
            <person name="Liber J."/>
            <person name="Desiro A."/>
            <person name="Na H."/>
            <person name="Kennedy M."/>
            <person name="Barry K."/>
            <person name="Grigoriev I.V."/>
            <person name="Miller A.N."/>
            <person name="O'Donnell K."/>
            <person name="Stajich J.E."/>
            <person name="Bonito G."/>
        </authorList>
    </citation>
    <scope>NUCLEOTIDE SEQUENCE</scope>
    <source>
        <strain evidence="1">KOD948</strain>
    </source>
</reference>
<keyword evidence="2" id="KW-1185">Reference proteome</keyword>
<dbReference type="Proteomes" id="UP000726737">
    <property type="component" value="Unassembled WGS sequence"/>
</dbReference>
<dbReference type="EMBL" id="JAAAJA010000404">
    <property type="protein sequence ID" value="KAG0254404.1"/>
    <property type="molecule type" value="Genomic_DNA"/>
</dbReference>
<evidence type="ECO:0000313" key="1">
    <source>
        <dbReference type="EMBL" id="KAG0254404.1"/>
    </source>
</evidence>
<accession>A0A9P6U0V0</accession>